<keyword evidence="3" id="KW-1185">Reference proteome</keyword>
<dbReference type="PROSITE" id="PS51186">
    <property type="entry name" value="GNAT"/>
    <property type="match status" value="1"/>
</dbReference>
<dbReference type="AlphaFoldDB" id="A0A1C6SUN4"/>
<dbReference type="InterPro" id="IPR000182">
    <property type="entry name" value="GNAT_dom"/>
</dbReference>
<dbReference type="Pfam" id="PF13508">
    <property type="entry name" value="Acetyltransf_7"/>
    <property type="match status" value="1"/>
</dbReference>
<evidence type="ECO:0000313" key="2">
    <source>
        <dbReference type="EMBL" id="SCL33178.1"/>
    </source>
</evidence>
<keyword evidence="2" id="KW-0808">Transferase</keyword>
<evidence type="ECO:0000313" key="3">
    <source>
        <dbReference type="Proteomes" id="UP000199699"/>
    </source>
</evidence>
<protein>
    <submittedName>
        <fullName evidence="2">Acetyltransferase (GNAT) family protein</fullName>
    </submittedName>
</protein>
<dbReference type="CDD" id="cd04301">
    <property type="entry name" value="NAT_SF"/>
    <property type="match status" value="1"/>
</dbReference>
<accession>A0A1C6SUN4</accession>
<dbReference type="SUPFAM" id="SSF55729">
    <property type="entry name" value="Acyl-CoA N-acyltransferases (Nat)"/>
    <property type="match status" value="1"/>
</dbReference>
<dbReference type="EMBL" id="FMHT01000003">
    <property type="protein sequence ID" value="SCL33178.1"/>
    <property type="molecule type" value="Genomic_DNA"/>
</dbReference>
<dbReference type="RefSeq" id="WP_091086990.1">
    <property type="nucleotide sequence ID" value="NZ_FMHT01000003.1"/>
</dbReference>
<dbReference type="Proteomes" id="UP000199699">
    <property type="component" value="Unassembled WGS sequence"/>
</dbReference>
<gene>
    <name evidence="2" type="ORF">GA0070616_4655</name>
</gene>
<proteinExistence type="predicted"/>
<dbReference type="STRING" id="145857.GA0070616_4655"/>
<reference evidence="2 3" key="1">
    <citation type="submission" date="2016-06" db="EMBL/GenBank/DDBJ databases">
        <authorList>
            <person name="Kjaerup R.B."/>
            <person name="Dalgaard T.S."/>
            <person name="Juul-Madsen H.R."/>
        </authorList>
    </citation>
    <scope>NUCLEOTIDE SEQUENCE [LARGE SCALE GENOMIC DNA]</scope>
    <source>
        <strain evidence="2 3">DSM 43818</strain>
    </source>
</reference>
<name>A0A1C6SUN4_9ACTN</name>
<dbReference type="GO" id="GO:0016747">
    <property type="term" value="F:acyltransferase activity, transferring groups other than amino-acyl groups"/>
    <property type="evidence" value="ECO:0007669"/>
    <property type="project" value="InterPro"/>
</dbReference>
<dbReference type="Gene3D" id="3.40.630.30">
    <property type="match status" value="1"/>
</dbReference>
<feature type="domain" description="N-acetyltransferase" evidence="1">
    <location>
        <begin position="58"/>
        <end position="195"/>
    </location>
</feature>
<dbReference type="InterPro" id="IPR052523">
    <property type="entry name" value="Trichothecene_AcTrans"/>
</dbReference>
<evidence type="ECO:0000259" key="1">
    <source>
        <dbReference type="PROSITE" id="PS51186"/>
    </source>
</evidence>
<organism evidence="2 3">
    <name type="scientific">Micromonospora nigra</name>
    <dbReference type="NCBI Taxonomy" id="145857"/>
    <lineage>
        <taxon>Bacteria</taxon>
        <taxon>Bacillati</taxon>
        <taxon>Actinomycetota</taxon>
        <taxon>Actinomycetes</taxon>
        <taxon>Micromonosporales</taxon>
        <taxon>Micromonosporaceae</taxon>
        <taxon>Micromonospora</taxon>
    </lineage>
</organism>
<dbReference type="PANTHER" id="PTHR42791">
    <property type="entry name" value="GNAT FAMILY ACETYLTRANSFERASE"/>
    <property type="match status" value="1"/>
</dbReference>
<dbReference type="OrthoDB" id="7057833at2"/>
<dbReference type="InterPro" id="IPR016181">
    <property type="entry name" value="Acyl_CoA_acyltransferase"/>
</dbReference>
<sequence length="197" mass="21996">MSGPPVERLGSADIRLVAERITEAFLVLDQPRWLVPDEASRPTVMAAHFEIMVDHAVRHGLVYATTDRAGVAVWFPSVGDPAPPPPDYDARLSAACGQWTERFVHLDKLFADHHPHDDHHHLAFLAVDPARQGQGLGTALLRHHHAVLDAQGMPAYLEASCPRSRDLYARHGYRVDEPFRLPDGTPFWPMWREPSAG</sequence>
<dbReference type="PANTHER" id="PTHR42791:SF1">
    <property type="entry name" value="N-ACETYLTRANSFERASE DOMAIN-CONTAINING PROTEIN"/>
    <property type="match status" value="1"/>
</dbReference>